<sequence length="1224" mass="137872">MGVDFQGITAEVQAFSCFDKPQWLTDTTGQGVPWRDKESSKTIRTGSRQHAFKNVWEQTLDPQGKSRTTPDISKSSKPDTWTIDWKKWPPNLPLFPRGLKIPLTHIPQVDLRLSLSGRWEEFAHGKTVVPVNYAKKKLFDNLGGYLNLSQSVTFSVTPPSLLFLHTKAGQFYSVKLRLYNSGTTPRRIRILPPANPSFTVVRHCDPKDTITPGFSTTLTVQYRPKVNDSVNDVLIIHVDGDGALIVPLISSCSPEPILEMEEWNCGCSTVGVPRTSHFEVKNLGGEGRFWILTEQEFNNQFLDCYMKYQRELIKESTRAMVRRQTLTLKMTIKNIPVMGRGEATGLIKRFKDSIDIDDDDPAIATATLTRSKPSKIKPRIITKCFRIQPSCFRLQRNQKINIKVRYQPKDANFHYEKLAIMCENGEVRWIAVKGLGIERDSYNLIEIKAPWCGPPVDLPSDPRTKFVLDCGDLISGELGILNFSIANKSCIPLYYFWSIRPVLSDPEASPENTEIKLMERFYESTLYDENGNSFFTGELRRDEDLESWLTILPLTVSPAQGMLEKKQEVEITFTAECPPTLGYHACVLSLFVEQVDEESKNAVLETLKEFDKKKLNVPISHVDLTKELPQVADDDDDNGASDEGGLLDVGLMSGKKFKMGDIQSTPSYFDVRFGEEMGEGDEEMFPKESMEEQEEEDENEGYIPLKHSIKEYKANSNGTADEKLLPLVVAKRSSAQKTNADGQGSRKNSAGSGAGDSKRDSQTGSDSPESAKTTEKIIEIQELDVEEEGSEEGEEEEEEEDRLKSSAGLSLAKKSESPLIRKESINIHYMPDDVNADNERSMNQGHGVYEDLNNYTDNIVPKYKMWPNREKTLTPVAEVEIWLHSVPMDVTFTPPFIIAHGLVKTSINRLITMRNGTDHTVDVNFENITDSSIAITCHPQSFSVKPHQKFTFKIIIYFEKCGEVQSFLNGTMTLPFTTVPCAISTLLRTYGPFLEVLTPTLNFGIVPLASETMKTLALKNGGNRPCKWVARITEEGMKDENDRELSGHQFSIYRKRLVRIWPEWGVLDPGQELGLQVYFCAEFNGEVATYVEVMVEGNPESIVSIPVYAEIELPTLVMKRGRIQFDAETFITQPVQHGNCTILNPSGFNISFVWQCPVGRQCKLCKVHIHPQTGIVPAKGKLECSVSVESYLQDEPLELNNLFVPCCVDGMREPLILKIESEIK</sequence>
<dbReference type="InterPro" id="IPR033304">
    <property type="entry name" value="DLEC1"/>
</dbReference>
<feature type="compositionally biased region" description="Acidic residues" evidence="1">
    <location>
        <begin position="781"/>
        <end position="800"/>
    </location>
</feature>
<dbReference type="GO" id="GO:0005929">
    <property type="term" value="C:cilium"/>
    <property type="evidence" value="ECO:0007669"/>
    <property type="project" value="TreeGrafter"/>
</dbReference>
<dbReference type="Gene3D" id="2.60.40.10">
    <property type="entry name" value="Immunoglobulins"/>
    <property type="match status" value="3"/>
</dbReference>
<dbReference type="InterPro" id="IPR013783">
    <property type="entry name" value="Ig-like_fold"/>
</dbReference>
<feature type="compositionally biased region" description="Acidic residues" evidence="1">
    <location>
        <begin position="691"/>
        <end position="700"/>
    </location>
</feature>
<dbReference type="EMBL" id="LJIJ01000031">
    <property type="protein sequence ID" value="ODN04997.1"/>
    <property type="molecule type" value="Genomic_DNA"/>
</dbReference>
<evidence type="ECO:0000256" key="1">
    <source>
        <dbReference type="SAM" id="MobiDB-lite"/>
    </source>
</evidence>
<name>A0A1D2NIB4_ORCCI</name>
<feature type="region of interest" description="Disordered" evidence="1">
    <location>
        <begin position="733"/>
        <end position="815"/>
    </location>
</feature>
<dbReference type="GO" id="GO:0008285">
    <property type="term" value="P:negative regulation of cell population proliferation"/>
    <property type="evidence" value="ECO:0007669"/>
    <property type="project" value="InterPro"/>
</dbReference>
<dbReference type="Proteomes" id="UP000094527">
    <property type="component" value="Unassembled WGS sequence"/>
</dbReference>
<organism evidence="2 3">
    <name type="scientific">Orchesella cincta</name>
    <name type="common">Springtail</name>
    <name type="synonym">Podura cincta</name>
    <dbReference type="NCBI Taxonomy" id="48709"/>
    <lineage>
        <taxon>Eukaryota</taxon>
        <taxon>Metazoa</taxon>
        <taxon>Ecdysozoa</taxon>
        <taxon>Arthropoda</taxon>
        <taxon>Hexapoda</taxon>
        <taxon>Collembola</taxon>
        <taxon>Entomobryomorpha</taxon>
        <taxon>Entomobryoidea</taxon>
        <taxon>Orchesellidae</taxon>
        <taxon>Orchesellinae</taxon>
        <taxon>Orchesella</taxon>
    </lineage>
</organism>
<dbReference type="PANTHER" id="PTHR46348">
    <property type="entry name" value="DELETED IN LUNG AND ESOPHAGEAL CANCER PROTEIN 1"/>
    <property type="match status" value="1"/>
</dbReference>
<dbReference type="GO" id="GO:0005737">
    <property type="term" value="C:cytoplasm"/>
    <property type="evidence" value="ECO:0007669"/>
    <property type="project" value="TreeGrafter"/>
</dbReference>
<comment type="caution">
    <text evidence="2">The sequence shown here is derived from an EMBL/GenBank/DDBJ whole genome shotgun (WGS) entry which is preliminary data.</text>
</comment>
<accession>A0A1D2NIB4</accession>
<keyword evidence="3" id="KW-1185">Reference proteome</keyword>
<dbReference type="AlphaFoldDB" id="A0A1D2NIB4"/>
<dbReference type="OrthoDB" id="2115465at2759"/>
<feature type="compositionally biased region" description="Polar residues" evidence="1">
    <location>
        <begin position="762"/>
        <end position="771"/>
    </location>
</feature>
<reference evidence="2 3" key="1">
    <citation type="journal article" date="2016" name="Genome Biol. Evol.">
        <title>Gene Family Evolution Reflects Adaptation to Soil Environmental Stressors in the Genome of the Collembolan Orchesella cincta.</title>
        <authorList>
            <person name="Faddeeva-Vakhrusheva A."/>
            <person name="Derks M.F."/>
            <person name="Anvar S.Y."/>
            <person name="Agamennone V."/>
            <person name="Suring W."/>
            <person name="Smit S."/>
            <person name="van Straalen N.M."/>
            <person name="Roelofs D."/>
        </authorList>
    </citation>
    <scope>NUCLEOTIDE SEQUENCE [LARGE SCALE GENOMIC DNA]</scope>
    <source>
        <tissue evidence="2">Mixed pool</tissue>
    </source>
</reference>
<evidence type="ECO:0000313" key="3">
    <source>
        <dbReference type="Proteomes" id="UP000094527"/>
    </source>
</evidence>
<protein>
    <submittedName>
        <fullName evidence="2">Deleted in lung and esophageal cancer protein 1</fullName>
    </submittedName>
</protein>
<evidence type="ECO:0000313" key="2">
    <source>
        <dbReference type="EMBL" id="ODN04997.1"/>
    </source>
</evidence>
<proteinExistence type="predicted"/>
<dbReference type="OMA" id="DTWTIDW"/>
<feature type="compositionally biased region" description="Polar residues" evidence="1">
    <location>
        <begin position="733"/>
        <end position="751"/>
    </location>
</feature>
<dbReference type="GO" id="GO:0015631">
    <property type="term" value="F:tubulin binding"/>
    <property type="evidence" value="ECO:0007669"/>
    <property type="project" value="TreeGrafter"/>
</dbReference>
<dbReference type="PANTHER" id="PTHR46348:SF1">
    <property type="entry name" value="DELETED IN LUNG AND ESOPHAGEAL CANCER PROTEIN 1"/>
    <property type="match status" value="1"/>
</dbReference>
<dbReference type="Pfam" id="PF23316">
    <property type="entry name" value="Ig_DLEC1_6th"/>
    <property type="match status" value="1"/>
</dbReference>
<feature type="region of interest" description="Disordered" evidence="1">
    <location>
        <begin position="679"/>
        <end position="701"/>
    </location>
</feature>
<dbReference type="STRING" id="48709.A0A1D2NIB4"/>
<gene>
    <name evidence="2" type="ORF">Ocin01_01664</name>
</gene>